<dbReference type="Proteomes" id="UP001151582">
    <property type="component" value="Unassembled WGS sequence"/>
</dbReference>
<gene>
    <name evidence="12" type="primary">SHO1</name>
    <name evidence="12" type="ORF">H4R34_000951</name>
</gene>
<comment type="caution">
    <text evidence="12">The sequence shown here is derived from an EMBL/GenBank/DDBJ whole genome shotgun (WGS) entry which is preliminary data.</text>
</comment>
<feature type="transmembrane region" description="Helical" evidence="10">
    <location>
        <begin position="68"/>
        <end position="88"/>
    </location>
</feature>
<reference evidence="12" key="1">
    <citation type="submission" date="2022-07" db="EMBL/GenBank/DDBJ databases">
        <title>Phylogenomic reconstructions and comparative analyses of Kickxellomycotina fungi.</title>
        <authorList>
            <person name="Reynolds N.K."/>
            <person name="Stajich J.E."/>
            <person name="Barry K."/>
            <person name="Grigoriev I.V."/>
            <person name="Crous P."/>
            <person name="Smith M.E."/>
        </authorList>
    </citation>
    <scope>NUCLEOTIDE SEQUENCE</scope>
    <source>
        <strain evidence="12">RSA 567</strain>
    </source>
</reference>
<evidence type="ECO:0000256" key="7">
    <source>
        <dbReference type="ARBA" id="ARBA00023016"/>
    </source>
</evidence>
<feature type="transmembrane region" description="Helical" evidence="10">
    <location>
        <begin position="100"/>
        <end position="121"/>
    </location>
</feature>
<feature type="transmembrane region" description="Helical" evidence="10">
    <location>
        <begin position="43"/>
        <end position="62"/>
    </location>
</feature>
<organism evidence="12 13">
    <name type="scientific">Dimargaris verticillata</name>
    <dbReference type="NCBI Taxonomy" id="2761393"/>
    <lineage>
        <taxon>Eukaryota</taxon>
        <taxon>Fungi</taxon>
        <taxon>Fungi incertae sedis</taxon>
        <taxon>Zoopagomycota</taxon>
        <taxon>Kickxellomycotina</taxon>
        <taxon>Dimargaritomycetes</taxon>
        <taxon>Dimargaritales</taxon>
        <taxon>Dimargaritaceae</taxon>
        <taxon>Dimargaris</taxon>
    </lineage>
</organism>
<name>A0A9W8EAT0_9FUNG</name>
<keyword evidence="6 10" id="KW-1133">Transmembrane helix</keyword>
<evidence type="ECO:0000256" key="9">
    <source>
        <dbReference type="PROSITE-ProRule" id="PRU00192"/>
    </source>
</evidence>
<evidence type="ECO:0000256" key="6">
    <source>
        <dbReference type="ARBA" id="ARBA00022989"/>
    </source>
</evidence>
<keyword evidence="8 10" id="KW-0472">Membrane</keyword>
<dbReference type="CDD" id="cd11855">
    <property type="entry name" value="SH3_Sho1p"/>
    <property type="match status" value="1"/>
</dbReference>
<protein>
    <submittedName>
        <fullName evidence="12">Transmembrane osmosensor</fullName>
    </submittedName>
</protein>
<dbReference type="Gene3D" id="2.30.30.40">
    <property type="entry name" value="SH3 Domains"/>
    <property type="match status" value="1"/>
</dbReference>
<evidence type="ECO:0000313" key="12">
    <source>
        <dbReference type="EMBL" id="KAJ1983991.1"/>
    </source>
</evidence>
<keyword evidence="13" id="KW-1185">Reference proteome</keyword>
<keyword evidence="4" id="KW-1003">Cell membrane</keyword>
<evidence type="ECO:0000256" key="1">
    <source>
        <dbReference type="ARBA" id="ARBA00004651"/>
    </source>
</evidence>
<evidence type="ECO:0000256" key="3">
    <source>
        <dbReference type="ARBA" id="ARBA00022443"/>
    </source>
</evidence>
<dbReference type="PROSITE" id="PS50002">
    <property type="entry name" value="SH3"/>
    <property type="match status" value="1"/>
</dbReference>
<dbReference type="InterPro" id="IPR035522">
    <property type="entry name" value="Sho1_SH3"/>
</dbReference>
<keyword evidence="3 9" id="KW-0728">SH3 domain</keyword>
<dbReference type="GO" id="GO:0005886">
    <property type="term" value="C:plasma membrane"/>
    <property type="evidence" value="ECO:0007669"/>
    <property type="project" value="UniProtKB-SubCell"/>
</dbReference>
<evidence type="ECO:0000256" key="4">
    <source>
        <dbReference type="ARBA" id="ARBA00022475"/>
    </source>
</evidence>
<proteinExistence type="inferred from homology"/>
<accession>A0A9W8EAT0</accession>
<feature type="transmembrane region" description="Helical" evidence="10">
    <location>
        <begin position="12"/>
        <end position="36"/>
    </location>
</feature>
<dbReference type="SMART" id="SM00326">
    <property type="entry name" value="SH3"/>
    <property type="match status" value="1"/>
</dbReference>
<dbReference type="EMBL" id="JANBQB010000034">
    <property type="protein sequence ID" value="KAJ1983991.1"/>
    <property type="molecule type" value="Genomic_DNA"/>
</dbReference>
<evidence type="ECO:0000256" key="2">
    <source>
        <dbReference type="ARBA" id="ARBA00009739"/>
    </source>
</evidence>
<evidence type="ECO:0000313" key="13">
    <source>
        <dbReference type="Proteomes" id="UP001151582"/>
    </source>
</evidence>
<dbReference type="InterPro" id="IPR001452">
    <property type="entry name" value="SH3_domain"/>
</dbReference>
<keyword evidence="7" id="KW-0346">Stress response</keyword>
<keyword evidence="5 10" id="KW-0812">Transmembrane</keyword>
<comment type="subcellular location">
    <subcellularLocation>
        <location evidence="1">Cell membrane</location>
        <topology evidence="1">Multi-pass membrane protein</topology>
    </subcellularLocation>
</comment>
<evidence type="ECO:0000256" key="5">
    <source>
        <dbReference type="ARBA" id="ARBA00022692"/>
    </source>
</evidence>
<comment type="similarity">
    <text evidence="2">Belongs to the SHO1 family.</text>
</comment>
<evidence type="ECO:0000259" key="11">
    <source>
        <dbReference type="PROSITE" id="PS50002"/>
    </source>
</evidence>
<dbReference type="OrthoDB" id="5983572at2759"/>
<dbReference type="AlphaFoldDB" id="A0A9W8EAT0"/>
<dbReference type="SUPFAM" id="SSF50044">
    <property type="entry name" value="SH3-domain"/>
    <property type="match status" value="1"/>
</dbReference>
<dbReference type="PRINTS" id="PR00452">
    <property type="entry name" value="SH3DOMAIN"/>
</dbReference>
<feature type="domain" description="SH3" evidence="11">
    <location>
        <begin position="184"/>
        <end position="243"/>
    </location>
</feature>
<evidence type="ECO:0000256" key="10">
    <source>
        <dbReference type="SAM" id="Phobius"/>
    </source>
</evidence>
<evidence type="ECO:0000256" key="8">
    <source>
        <dbReference type="ARBA" id="ARBA00023136"/>
    </source>
</evidence>
<dbReference type="InterPro" id="IPR036028">
    <property type="entry name" value="SH3-like_dom_sf"/>
</dbReference>
<dbReference type="Pfam" id="PF00018">
    <property type="entry name" value="SH3_1"/>
    <property type="match status" value="1"/>
</dbReference>
<sequence>MGYETRLLLNQPIYFGTFALALVGWVLAMVGGLIVSNVISYRTWFFLSLAFATLMGTALAIMSRAVHLYRSVMVAFYTLLLPSLFLAVDENIYRSEVGRQICGAGCIFLCFIFFVWIFIFGSGEGSYVTTQVRHWGGDFDVHQHLPDHNQIMAKSMRPPSTHLSLSTHSNAIRIPSMPLIPTATYAYKARAKYNYEANPDDPNELSFEKDEFMEIVDIKGKWWQARKMDGAIGIVPSNYLEIM</sequence>